<dbReference type="InterPro" id="IPR007484">
    <property type="entry name" value="Peptidase_M28"/>
</dbReference>
<keyword evidence="1" id="KW-0732">Signal</keyword>
<name>A0ABX8GU09_9BACT</name>
<sequence length="314" mass="35704">MLLRVFFCFVLSSIISTSLLAQERRLDPVSLLTTTRILSSDYFEGRKTNTKGGLLARDYVVDEFKKIGLKHFDSSFIQTFNFYNKLYNVHEVGHNVIGYVEGKKVVHPNEGCIIIGAHYDHLGVFGGDIYNGADDNASGVAALLEIAKEFVKNPADLPIVFISFDAEESRCAGSAYFLESNFLQLESILLFVNMDMISKSDINELSVTGVHYHNEYRKDIQNSVEGNMTVKFGHDRRKDEGLNNWVFASDHGEFHKKGIPFIYFGVEEHKDYHRPSDTFDSINIGFFVDSSKMILSFMEKVGHKKSLLRKIRKL</sequence>
<gene>
    <name evidence="3" type="ORF">KM029_15165</name>
</gene>
<dbReference type="EMBL" id="CP076128">
    <property type="protein sequence ID" value="QWG06637.1"/>
    <property type="molecule type" value="Genomic_DNA"/>
</dbReference>
<evidence type="ECO:0000256" key="1">
    <source>
        <dbReference type="SAM" id="SignalP"/>
    </source>
</evidence>
<proteinExistence type="predicted"/>
<dbReference type="SUPFAM" id="SSF53187">
    <property type="entry name" value="Zn-dependent exopeptidases"/>
    <property type="match status" value="1"/>
</dbReference>
<evidence type="ECO:0000259" key="2">
    <source>
        <dbReference type="Pfam" id="PF04389"/>
    </source>
</evidence>
<feature type="signal peptide" evidence="1">
    <location>
        <begin position="1"/>
        <end position="21"/>
    </location>
</feature>
<protein>
    <submittedName>
        <fullName evidence="3">M20/M25/M40 family metallo-hydrolase</fullName>
    </submittedName>
</protein>
<feature type="chain" id="PRO_5045777090" evidence="1">
    <location>
        <begin position="22"/>
        <end position="314"/>
    </location>
</feature>
<keyword evidence="4" id="KW-1185">Reference proteome</keyword>
<organism evidence="3 4">
    <name type="scientific">Flammeovirga kamogawensis</name>
    <dbReference type="NCBI Taxonomy" id="373891"/>
    <lineage>
        <taxon>Bacteria</taxon>
        <taxon>Pseudomonadati</taxon>
        <taxon>Bacteroidota</taxon>
        <taxon>Cytophagia</taxon>
        <taxon>Cytophagales</taxon>
        <taxon>Flammeovirgaceae</taxon>
        <taxon>Flammeovirga</taxon>
    </lineage>
</organism>
<accession>A0ABX8GU09</accession>
<dbReference type="Gene3D" id="3.40.630.10">
    <property type="entry name" value="Zn peptidases"/>
    <property type="match status" value="1"/>
</dbReference>
<dbReference type="InterPro" id="IPR045175">
    <property type="entry name" value="M28_fam"/>
</dbReference>
<dbReference type="Pfam" id="PF04389">
    <property type="entry name" value="Peptidase_M28"/>
    <property type="match status" value="1"/>
</dbReference>
<reference evidence="3 4" key="1">
    <citation type="submission" date="2021-05" db="EMBL/GenBank/DDBJ databases">
        <title>Comparative genomic studies on the polysaccharide-degrading batcterial strains of the Flammeovirga genus.</title>
        <authorList>
            <person name="Zewei F."/>
            <person name="Zheng Z."/>
            <person name="Yu L."/>
            <person name="Ruyue G."/>
            <person name="Yanhong M."/>
            <person name="Yuanyuan C."/>
            <person name="Jingyan G."/>
            <person name="Wenjun H."/>
        </authorList>
    </citation>
    <scope>NUCLEOTIDE SEQUENCE [LARGE SCALE GENOMIC DNA]</scope>
    <source>
        <strain evidence="3 4">YS10</strain>
    </source>
</reference>
<dbReference type="PANTHER" id="PTHR12147:SF26">
    <property type="entry name" value="PEPTIDASE M28 DOMAIN-CONTAINING PROTEIN"/>
    <property type="match status" value="1"/>
</dbReference>
<evidence type="ECO:0000313" key="4">
    <source>
        <dbReference type="Proteomes" id="UP000682802"/>
    </source>
</evidence>
<dbReference type="RefSeq" id="WP_144074044.1">
    <property type="nucleotide sequence ID" value="NZ_CP076128.1"/>
</dbReference>
<feature type="domain" description="Peptidase M28" evidence="2">
    <location>
        <begin position="95"/>
        <end position="297"/>
    </location>
</feature>
<dbReference type="Proteomes" id="UP000682802">
    <property type="component" value="Chromosome 1"/>
</dbReference>
<evidence type="ECO:0000313" key="3">
    <source>
        <dbReference type="EMBL" id="QWG06637.1"/>
    </source>
</evidence>
<dbReference type="PANTHER" id="PTHR12147">
    <property type="entry name" value="METALLOPEPTIDASE M28 FAMILY MEMBER"/>
    <property type="match status" value="1"/>
</dbReference>